<evidence type="ECO:0007829" key="10">
    <source>
        <dbReference type="PDB" id="8G3D"/>
    </source>
</evidence>
<evidence type="ECO:0000256" key="5">
    <source>
        <dbReference type="ARBA" id="ARBA00023273"/>
    </source>
</evidence>
<dbReference type="GO" id="GO:0005879">
    <property type="term" value="C:axonemal microtubule"/>
    <property type="evidence" value="ECO:0007669"/>
    <property type="project" value="InterPro"/>
</dbReference>
<dbReference type="PDB" id="8SF7">
    <property type="method" value="EM"/>
    <property type="resolution" value="4.10 A"/>
    <property type="chains" value="2F=1-96"/>
</dbReference>
<dbReference type="Proteomes" id="UP000009168">
    <property type="component" value="Unassembled WGS sequence"/>
</dbReference>
<dbReference type="AlphaFoldDB" id="I7MLW3"/>
<dbReference type="KEGG" id="tet:TTHERM_00535210"/>
<sequence length="96" mass="11679">MNYNNLTQEQVQEQIKKLEEEHQDFHKKHANTFFKTTYKTYGGEKQVIDVPKHFGHDGRFTDHLLHATMYRNHSLNTTCDKERWMKNSKDWMEHLN</sequence>
<feature type="coiled-coil region" evidence="6">
    <location>
        <begin position="1"/>
        <end position="28"/>
    </location>
</feature>
<evidence type="ECO:0000313" key="7">
    <source>
        <dbReference type="EMBL" id="EAS03185.1"/>
    </source>
</evidence>
<gene>
    <name evidence="7" type="ORF">TTHERM_00535210</name>
</gene>
<dbReference type="PDB" id="8G3D">
    <property type="method" value="EM"/>
    <property type="resolution" value="3.70 A"/>
    <property type="chains" value="2F=1-96"/>
</dbReference>
<reference evidence="8" key="1">
    <citation type="journal article" date="2006" name="PLoS Biol.">
        <title>Macronuclear genome sequence of the ciliate Tetrahymena thermophila, a model eukaryote.</title>
        <authorList>
            <person name="Eisen J.A."/>
            <person name="Coyne R.S."/>
            <person name="Wu M."/>
            <person name="Wu D."/>
            <person name="Thiagarajan M."/>
            <person name="Wortman J.R."/>
            <person name="Badger J.H."/>
            <person name="Ren Q."/>
            <person name="Amedeo P."/>
            <person name="Jones K.M."/>
            <person name="Tallon L.J."/>
            <person name="Delcher A.L."/>
            <person name="Salzberg S.L."/>
            <person name="Silva J.C."/>
            <person name="Haas B.J."/>
            <person name="Majoros W.H."/>
            <person name="Farzad M."/>
            <person name="Carlton J.M."/>
            <person name="Smith R.K. Jr."/>
            <person name="Garg J."/>
            <person name="Pearlman R.E."/>
            <person name="Karrer K.M."/>
            <person name="Sun L."/>
            <person name="Manning G."/>
            <person name="Elde N.C."/>
            <person name="Turkewitz A.P."/>
            <person name="Asai D.J."/>
            <person name="Wilkes D.E."/>
            <person name="Wang Y."/>
            <person name="Cai H."/>
            <person name="Collins K."/>
            <person name="Stewart B.A."/>
            <person name="Lee S.R."/>
            <person name="Wilamowska K."/>
            <person name="Weinberg Z."/>
            <person name="Ruzzo W.L."/>
            <person name="Wloga D."/>
            <person name="Gaertig J."/>
            <person name="Frankel J."/>
            <person name="Tsao C.-C."/>
            <person name="Gorovsky M.A."/>
            <person name="Keeling P.J."/>
            <person name="Waller R.F."/>
            <person name="Patron N.J."/>
            <person name="Cherry J.M."/>
            <person name="Stover N.A."/>
            <person name="Krieger C.J."/>
            <person name="del Toro C."/>
            <person name="Ryder H.F."/>
            <person name="Williamson S.C."/>
            <person name="Barbeau R.A."/>
            <person name="Hamilton E.P."/>
            <person name="Orias E."/>
        </authorList>
    </citation>
    <scope>NUCLEOTIDE SEQUENCE [LARGE SCALE GENOMIC DNA]</scope>
    <source>
        <strain evidence="8">SB210</strain>
    </source>
</reference>
<dbReference type="eggNOG" id="ENOG502STP5">
    <property type="taxonomic scope" value="Eukaryota"/>
</dbReference>
<dbReference type="RefSeq" id="XP_001023430.1">
    <property type="nucleotide sequence ID" value="XM_001023430.3"/>
</dbReference>
<dbReference type="OMA" id="HANTFFK"/>
<dbReference type="GO" id="GO:0035082">
    <property type="term" value="P:axoneme assembly"/>
    <property type="evidence" value="ECO:0007669"/>
    <property type="project" value="InterPro"/>
</dbReference>
<name>I7MLW3_TETTS</name>
<reference evidence="11" key="3">
    <citation type="journal article" date="2024" name="Elife">
        <title>Effect of alpha-tubulin acetylation on the doublet microtubule structure.</title>
        <authorList>
            <person name="Yang S.K."/>
            <person name="Kubo S."/>
            <person name="Black C.S."/>
            <person name="Peri K."/>
            <person name="Dai D."/>
            <person name="Legal T."/>
            <person name="Valente-Paterno M."/>
            <person name="Gaertig J."/>
            <person name="Bui K.H."/>
        </authorList>
    </citation>
    <scope>STRUCTURE BY ELECTRON MICROSCOPY (4.10 ANGSTROMS)</scope>
</reference>
<evidence type="ECO:0000256" key="2">
    <source>
        <dbReference type="ARBA" id="ARBA00004245"/>
    </source>
</evidence>
<dbReference type="InParanoid" id="I7MLW3"/>
<evidence type="ECO:0000256" key="3">
    <source>
        <dbReference type="ARBA" id="ARBA00022490"/>
    </source>
</evidence>
<keyword evidence="9 10" id="KW-0002">3D-structure</keyword>
<dbReference type="EMDB" id="EMD-40436"/>
<keyword evidence="5" id="KW-0966">Cell projection</keyword>
<protein>
    <submittedName>
        <fullName evidence="7">Uncharacterized protein</fullName>
    </submittedName>
</protein>
<evidence type="ECO:0000256" key="4">
    <source>
        <dbReference type="ARBA" id="ARBA00023212"/>
    </source>
</evidence>
<accession>I7MLW3</accession>
<dbReference type="InterPro" id="IPR026507">
    <property type="entry name" value="PIRC1/2"/>
</dbReference>
<evidence type="ECO:0007829" key="9">
    <source>
        <dbReference type="PDB" id="8G2Z"/>
    </source>
</evidence>
<evidence type="ECO:0007829" key="11">
    <source>
        <dbReference type="PDB" id="8SF7"/>
    </source>
</evidence>
<dbReference type="EMBL" id="GG662495">
    <property type="protein sequence ID" value="EAS03185.1"/>
    <property type="molecule type" value="Genomic_DNA"/>
</dbReference>
<evidence type="ECO:0000256" key="6">
    <source>
        <dbReference type="SAM" id="Coils"/>
    </source>
</evidence>
<proteinExistence type="evidence at protein level"/>
<dbReference type="EMDB" id="EMD-29692"/>
<dbReference type="GeneID" id="7843861"/>
<dbReference type="Pfam" id="PF14892">
    <property type="entry name" value="PIRC1_2"/>
    <property type="match status" value="1"/>
</dbReference>
<dbReference type="OrthoDB" id="546383at2759"/>
<keyword evidence="4" id="KW-0206">Cytoskeleton</keyword>
<keyword evidence="8" id="KW-1185">Reference proteome</keyword>
<dbReference type="HOGENOM" id="CLU_2473788_0_0_1"/>
<reference evidence="9 10" key="2">
    <citation type="journal article" date="2023" name="Nat. Commun.">
        <title>Native doublet microtubules from Tetrahymena thermophila reveal the importance of outer junction proteins.</title>
        <authorList>
            <person name="Kubo S."/>
            <person name="Black C.S."/>
            <person name="Joachimiak E."/>
            <person name="Yang S.K."/>
            <person name="Legal T."/>
            <person name="Peri K."/>
            <person name="Khalifa A.A.Z."/>
            <person name="Ghanaeian A."/>
            <person name="McCafferty C.L."/>
            <person name="Valente-Paterno M."/>
            <person name="De Bellis C."/>
            <person name="Huynh P.M."/>
            <person name="Fan Z."/>
            <person name="Marcotte E.M."/>
            <person name="Wloga D."/>
            <person name="Bui K.H."/>
        </authorList>
    </citation>
    <scope>STRUCTURE BY ELECTRON MICROSCOPY (3.70 ANGSTROMS)</scope>
</reference>
<keyword evidence="3" id="KW-0963">Cytoplasm</keyword>
<dbReference type="PDB" id="8G2Z">
    <property type="method" value="EM"/>
    <property type="resolution" value="4.10 A"/>
    <property type="chains" value="2F=1-96"/>
</dbReference>
<evidence type="ECO:0000313" key="8">
    <source>
        <dbReference type="Proteomes" id="UP000009168"/>
    </source>
</evidence>
<dbReference type="EMDB" id="EMD-29685"/>
<evidence type="ECO:0000256" key="1">
    <source>
        <dbReference type="ARBA" id="ARBA00004138"/>
    </source>
</evidence>
<comment type="subcellular location">
    <subcellularLocation>
        <location evidence="1">Cell projection</location>
        <location evidence="1">Cilium</location>
    </subcellularLocation>
    <subcellularLocation>
        <location evidence="2">Cytoplasm</location>
        <location evidence="2">Cytoskeleton</location>
    </subcellularLocation>
</comment>
<organism evidence="7 8">
    <name type="scientific">Tetrahymena thermophila (strain SB210)</name>
    <dbReference type="NCBI Taxonomy" id="312017"/>
    <lineage>
        <taxon>Eukaryota</taxon>
        <taxon>Sar</taxon>
        <taxon>Alveolata</taxon>
        <taxon>Ciliophora</taxon>
        <taxon>Intramacronucleata</taxon>
        <taxon>Oligohymenophorea</taxon>
        <taxon>Hymenostomatida</taxon>
        <taxon>Tetrahymenina</taxon>
        <taxon>Tetrahymenidae</taxon>
        <taxon>Tetrahymena</taxon>
    </lineage>
</organism>
<keyword evidence="6" id="KW-0175">Coiled coil</keyword>